<reference evidence="1" key="2">
    <citation type="journal article" date="2015" name="Fish Shellfish Immunol.">
        <title>Early steps in the European eel (Anguilla anguilla)-Vibrio vulnificus interaction in the gills: Role of the RtxA13 toxin.</title>
        <authorList>
            <person name="Callol A."/>
            <person name="Pajuelo D."/>
            <person name="Ebbesson L."/>
            <person name="Teles M."/>
            <person name="MacKenzie S."/>
            <person name="Amaro C."/>
        </authorList>
    </citation>
    <scope>NUCLEOTIDE SEQUENCE</scope>
</reference>
<accession>A0A0E9TPX0</accession>
<dbReference type="EMBL" id="GBXM01053065">
    <property type="protein sequence ID" value="JAH55512.1"/>
    <property type="molecule type" value="Transcribed_RNA"/>
</dbReference>
<protein>
    <submittedName>
        <fullName evidence="1">Uncharacterized protein</fullName>
    </submittedName>
</protein>
<organism evidence="1">
    <name type="scientific">Anguilla anguilla</name>
    <name type="common">European freshwater eel</name>
    <name type="synonym">Muraena anguilla</name>
    <dbReference type="NCBI Taxonomy" id="7936"/>
    <lineage>
        <taxon>Eukaryota</taxon>
        <taxon>Metazoa</taxon>
        <taxon>Chordata</taxon>
        <taxon>Craniata</taxon>
        <taxon>Vertebrata</taxon>
        <taxon>Euteleostomi</taxon>
        <taxon>Actinopterygii</taxon>
        <taxon>Neopterygii</taxon>
        <taxon>Teleostei</taxon>
        <taxon>Anguilliformes</taxon>
        <taxon>Anguillidae</taxon>
        <taxon>Anguilla</taxon>
    </lineage>
</organism>
<name>A0A0E9TPX0_ANGAN</name>
<evidence type="ECO:0000313" key="1">
    <source>
        <dbReference type="EMBL" id="JAH55512.1"/>
    </source>
</evidence>
<proteinExistence type="predicted"/>
<sequence length="48" mass="5507">MTEKCNYPTMQQQCRAAQPETMLFCFFSSPQCEILVSLSKIFSVINGR</sequence>
<reference evidence="1" key="1">
    <citation type="submission" date="2014-11" db="EMBL/GenBank/DDBJ databases">
        <authorList>
            <person name="Amaro Gonzalez C."/>
        </authorList>
    </citation>
    <scope>NUCLEOTIDE SEQUENCE</scope>
</reference>
<dbReference type="AlphaFoldDB" id="A0A0E9TPX0"/>